<dbReference type="InterPro" id="IPR012337">
    <property type="entry name" value="RNaseH-like_sf"/>
</dbReference>
<feature type="domain" description="Integrase zinc-binding" evidence="2">
    <location>
        <begin position="2"/>
        <end position="34"/>
    </location>
</feature>
<evidence type="ECO:0000313" key="4">
    <source>
        <dbReference type="Proteomes" id="UP001519460"/>
    </source>
</evidence>
<reference evidence="3 4" key="1">
    <citation type="journal article" date="2023" name="Sci. Data">
        <title>Genome assembly of the Korean intertidal mud-creeper Batillaria attramentaria.</title>
        <authorList>
            <person name="Patra A.K."/>
            <person name="Ho P.T."/>
            <person name="Jun S."/>
            <person name="Lee S.J."/>
            <person name="Kim Y."/>
            <person name="Won Y.J."/>
        </authorList>
    </citation>
    <scope>NUCLEOTIDE SEQUENCE [LARGE SCALE GENOMIC DNA]</scope>
    <source>
        <strain evidence="3">Wonlab-2016</strain>
    </source>
</reference>
<dbReference type="InterPro" id="IPR041588">
    <property type="entry name" value="Integrase_H2C2"/>
</dbReference>
<dbReference type="SUPFAM" id="SSF53098">
    <property type="entry name" value="Ribonuclease H-like"/>
    <property type="match status" value="1"/>
</dbReference>
<evidence type="ECO:0000256" key="1">
    <source>
        <dbReference type="SAM" id="MobiDB-lite"/>
    </source>
</evidence>
<feature type="compositionally biased region" description="Polar residues" evidence="1">
    <location>
        <begin position="348"/>
        <end position="364"/>
    </location>
</feature>
<dbReference type="EMBL" id="JACVVK020000004">
    <property type="protein sequence ID" value="KAK7507524.1"/>
    <property type="molecule type" value="Genomic_DNA"/>
</dbReference>
<feature type="region of interest" description="Disordered" evidence="1">
    <location>
        <begin position="329"/>
        <end position="390"/>
    </location>
</feature>
<dbReference type="Pfam" id="PF17921">
    <property type="entry name" value="Integrase_H2C2"/>
    <property type="match status" value="1"/>
</dbReference>
<proteinExistence type="predicted"/>
<dbReference type="Gene3D" id="1.10.340.70">
    <property type="match status" value="1"/>
</dbReference>
<evidence type="ECO:0000313" key="3">
    <source>
        <dbReference type="EMBL" id="KAK7507524.1"/>
    </source>
</evidence>
<dbReference type="InterPro" id="IPR050951">
    <property type="entry name" value="Retrovirus_Pol_polyprotein"/>
</dbReference>
<dbReference type="AlphaFoldDB" id="A0ABD0M6V4"/>
<gene>
    <name evidence="3" type="ORF">BaRGS_00001459</name>
</gene>
<sequence length="625" mass="70708">MERTTERLSSQFYWLGIIHSVRNTIHNCSNCASRSRGPASTVNINISTTASSVQENNDDDDQQDTLKAEKPDAYFIPQETCSYFWQKVEVQVFGPYPVDKDYLYVTVALDAYSQFPEAMVLPSVTMASLTNFILNLVCRYGVMERLVILQNHVTKGVDVTINMQDVQQAGIGITQLYSLANPADVRWKHVEKSLERFVSFYPTMWDKCLEAFMVPLRISLPPAAEYSPTYLAFGREPNLPEQLNHRSQEEWQTEIQLSDEQEQQTVELLMRAFGLYSKTPSIPLAENTTVEDVAAPSTQQNEETRGIRSSKRIRTVTYKVKEELLSKKQRLKSSSATSKEADKELKTANHQTLTQVSSVSSAKPTTRRGRPQRNAGRIMKTAAGKKGGQKETSARIVASLGQLALDVYYFILKQFKEQGRFPPCISLSTKQAIEQQSEMVELRGGKLYSCSGKSAGRLVVTQEKARFSLLRKAHVRGEMHYDRNGGLKHLLEMNVFWKGMSLDLDAFIHACPDCVDNNPLHNKAVVRIPTKSKVLPVDRDDSDPHMSEDEEEECSYEDLIQYLTDGTFPGTLSEAEQMRIKLRTNFFSIINGSLHYQPLSRPRAPPRQVLFAESCRHAAIQEAHI</sequence>
<comment type="caution">
    <text evidence="3">The sequence shown here is derived from an EMBL/GenBank/DDBJ whole genome shotgun (WGS) entry which is preliminary data.</text>
</comment>
<accession>A0ABD0M6V4</accession>
<evidence type="ECO:0000259" key="2">
    <source>
        <dbReference type="Pfam" id="PF17921"/>
    </source>
</evidence>
<keyword evidence="4" id="KW-1185">Reference proteome</keyword>
<protein>
    <recommendedName>
        <fullName evidence="2">Integrase zinc-binding domain-containing protein</fullName>
    </recommendedName>
</protein>
<feature type="non-terminal residue" evidence="3">
    <location>
        <position position="625"/>
    </location>
</feature>
<dbReference type="PANTHER" id="PTHR37984:SF5">
    <property type="entry name" value="PROTEIN NYNRIN-LIKE"/>
    <property type="match status" value="1"/>
</dbReference>
<dbReference type="InterPro" id="IPR036397">
    <property type="entry name" value="RNaseH_sf"/>
</dbReference>
<dbReference type="Proteomes" id="UP001519460">
    <property type="component" value="Unassembled WGS sequence"/>
</dbReference>
<name>A0ABD0M6V4_9CAEN</name>
<organism evidence="3 4">
    <name type="scientific">Batillaria attramentaria</name>
    <dbReference type="NCBI Taxonomy" id="370345"/>
    <lineage>
        <taxon>Eukaryota</taxon>
        <taxon>Metazoa</taxon>
        <taxon>Spiralia</taxon>
        <taxon>Lophotrochozoa</taxon>
        <taxon>Mollusca</taxon>
        <taxon>Gastropoda</taxon>
        <taxon>Caenogastropoda</taxon>
        <taxon>Sorbeoconcha</taxon>
        <taxon>Cerithioidea</taxon>
        <taxon>Batillariidae</taxon>
        <taxon>Batillaria</taxon>
    </lineage>
</organism>
<dbReference type="PANTHER" id="PTHR37984">
    <property type="entry name" value="PROTEIN CBG26694"/>
    <property type="match status" value="1"/>
</dbReference>
<dbReference type="Gene3D" id="3.30.420.10">
    <property type="entry name" value="Ribonuclease H-like superfamily/Ribonuclease H"/>
    <property type="match status" value="1"/>
</dbReference>